<organism evidence="2 3">
    <name type="scientific">Mycena chlorophos</name>
    <name type="common">Agaric fungus</name>
    <name type="synonym">Agaricus chlorophos</name>
    <dbReference type="NCBI Taxonomy" id="658473"/>
    <lineage>
        <taxon>Eukaryota</taxon>
        <taxon>Fungi</taxon>
        <taxon>Dikarya</taxon>
        <taxon>Basidiomycota</taxon>
        <taxon>Agaricomycotina</taxon>
        <taxon>Agaricomycetes</taxon>
        <taxon>Agaricomycetidae</taxon>
        <taxon>Agaricales</taxon>
        <taxon>Marasmiineae</taxon>
        <taxon>Mycenaceae</taxon>
        <taxon>Mycena</taxon>
    </lineage>
</organism>
<accession>A0A8H6W9R9</accession>
<keyword evidence="3" id="KW-1185">Reference proteome</keyword>
<evidence type="ECO:0000313" key="2">
    <source>
        <dbReference type="EMBL" id="KAF7304434.1"/>
    </source>
</evidence>
<evidence type="ECO:0000313" key="3">
    <source>
        <dbReference type="Proteomes" id="UP000613580"/>
    </source>
</evidence>
<dbReference type="SUPFAM" id="SSF52047">
    <property type="entry name" value="RNI-like"/>
    <property type="match status" value="1"/>
</dbReference>
<proteinExistence type="predicted"/>
<dbReference type="InterPro" id="IPR032675">
    <property type="entry name" value="LRR_dom_sf"/>
</dbReference>
<reference evidence="2" key="1">
    <citation type="submission" date="2020-05" db="EMBL/GenBank/DDBJ databases">
        <title>Mycena genomes resolve the evolution of fungal bioluminescence.</title>
        <authorList>
            <person name="Tsai I.J."/>
        </authorList>
    </citation>
    <scope>NUCLEOTIDE SEQUENCE</scope>
    <source>
        <strain evidence="2">110903Hualien_Pintung</strain>
    </source>
</reference>
<protein>
    <recommendedName>
        <fullName evidence="4">F-box domain-containing protein</fullName>
    </recommendedName>
</protein>
<name>A0A8H6W9R9_MYCCL</name>
<dbReference type="Gene3D" id="3.80.10.10">
    <property type="entry name" value="Ribonuclease Inhibitor"/>
    <property type="match status" value="1"/>
</dbReference>
<dbReference type="EMBL" id="JACAZE010000011">
    <property type="protein sequence ID" value="KAF7304434.1"/>
    <property type="molecule type" value="Genomic_DNA"/>
</dbReference>
<dbReference type="AlphaFoldDB" id="A0A8H6W9R9"/>
<feature type="region of interest" description="Disordered" evidence="1">
    <location>
        <begin position="309"/>
        <end position="329"/>
    </location>
</feature>
<dbReference type="Proteomes" id="UP000613580">
    <property type="component" value="Unassembled WGS sequence"/>
</dbReference>
<evidence type="ECO:0000256" key="1">
    <source>
        <dbReference type="SAM" id="MobiDB-lite"/>
    </source>
</evidence>
<sequence length="329" mass="35637">MALRSRTLPAELCDAVLDYLHDDSKTLHQTALICRSWVRTSRFHAFAALSLSLSHQHTDLTCAPTTKPRTPEAAALRALALDLLLSNPHETISVAIRSLEVCDTLAPVRLRPNPTNGIVVTATLLQLVPRLVLLPCITTLAMTELCYPLLRSIGSTVEHLSLSTGAVCLGGNLPKLLIALPRLRTLTLDGVAGIPLRANSSHRKIPPGSQLPVSHMQTLTIRHSSVACLPWLTFVSLPEFTALKIEGLVSYEIEYLASFLQSEGVAATLEVLELGFLSTRLDIDDTALAPILEGCTALKTLTVHGVNRDAAPPEEEQKKKSIFMNDGAE</sequence>
<evidence type="ECO:0008006" key="4">
    <source>
        <dbReference type="Google" id="ProtNLM"/>
    </source>
</evidence>
<comment type="caution">
    <text evidence="2">The sequence shown here is derived from an EMBL/GenBank/DDBJ whole genome shotgun (WGS) entry which is preliminary data.</text>
</comment>
<gene>
    <name evidence="2" type="ORF">HMN09_00845600</name>
</gene>
<dbReference type="OrthoDB" id="2788229at2759"/>